<dbReference type="OrthoDB" id="48478at2"/>
<reference evidence="2 3" key="2">
    <citation type="journal article" date="2009" name="Proc. Natl. Acad. Sci. U.S.A.">
        <title>On the chimeric nature, thermophilic origin, and phylogenetic placement of the Thermotogales.</title>
        <authorList>
            <person name="Zhaxybayeva O."/>
            <person name="Swithers K.S."/>
            <person name="Lapierre P."/>
            <person name="Fournier G.P."/>
            <person name="Bickhart D.M."/>
            <person name="DeBoy R.T."/>
            <person name="Nelson K.E."/>
            <person name="Nesbo C.L."/>
            <person name="Doolittle W.F."/>
            <person name="Gogarten J.P."/>
            <person name="Noll K.M."/>
        </authorList>
    </citation>
    <scope>NUCLEOTIDE SEQUENCE [LARGE SCALE GENOMIC DNA]</scope>
    <source>
        <strain evidence="3">ATCC BAA-301 / DSM 14385 / NBRC 107922 / TMO</strain>
    </source>
</reference>
<feature type="signal peptide" evidence="1">
    <location>
        <begin position="1"/>
        <end position="22"/>
    </location>
</feature>
<evidence type="ECO:0000313" key="3">
    <source>
        <dbReference type="Proteomes" id="UP000002016"/>
    </source>
</evidence>
<dbReference type="KEGG" id="tle:Tlet_0302"/>
<dbReference type="Gene3D" id="2.40.160.130">
    <property type="entry name" value="Capsule assembly protein Wzi"/>
    <property type="match status" value="1"/>
</dbReference>
<dbReference type="Proteomes" id="UP000002016">
    <property type="component" value="Chromosome"/>
</dbReference>
<sequence precursor="true">MREKFVFLFLSLACLCLSFTFKFDGWFEYDFDQPTDSTKYSVMIPFMGTYFTASGGFRRDNIVIPPYADVLMNNYWYWDEGFFSWSNNVFTFEVGVKENHAGPGQVYQLFVSENGFSYPSIHSVAEIGKFRVETLWGGIRVLKTDIKPVKAFNYRALVYTPFDGFEIAYEDSILYLDRFFDPYYFFVPIPVPGIQEFWHLSAPWGYSSYELNDNSMVGAWIKYYRENYSFYSEILIDDINMNRFLAPDSPYQNPDKIAFLAGFTGKSGPVKLTFEVAGATAFTFQRTTDDPYEYTYFEDSQFPVEKNMIGYKHGENNIACTIKFEYESDSWSYSAEYEGLIYGDRTPDIPWHGKWSSVPYGTYWLTGDVQSEFSLRMRIAYQFKNLLPGVEKAETGFSAGFYGGNPFVGFDLSIALNIND</sequence>
<evidence type="ECO:0000256" key="1">
    <source>
        <dbReference type="SAM" id="SignalP"/>
    </source>
</evidence>
<dbReference type="EMBL" id="CP000812">
    <property type="protein sequence ID" value="ABV32872.1"/>
    <property type="molecule type" value="Genomic_DNA"/>
</dbReference>
<dbReference type="STRING" id="416591.Tlet_0302"/>
<dbReference type="eggNOG" id="ENOG50318GB">
    <property type="taxonomic scope" value="Bacteria"/>
</dbReference>
<reference evidence="2 3" key="1">
    <citation type="submission" date="2007-08" db="EMBL/GenBank/DDBJ databases">
        <title>Complete sequence of Thermotoga lettingae TMO.</title>
        <authorList>
            <consortium name="US DOE Joint Genome Institute"/>
            <person name="Copeland A."/>
            <person name="Lucas S."/>
            <person name="Lapidus A."/>
            <person name="Barry K."/>
            <person name="Glavina del Rio T."/>
            <person name="Dalin E."/>
            <person name="Tice H."/>
            <person name="Pitluck S."/>
            <person name="Foster B."/>
            <person name="Bruce D."/>
            <person name="Schmutz J."/>
            <person name="Larimer F."/>
            <person name="Land M."/>
            <person name="Hauser L."/>
            <person name="Kyrpides N."/>
            <person name="Mikhailova N."/>
            <person name="Nelson K."/>
            <person name="Gogarten J.P."/>
            <person name="Noll K."/>
            <person name="Richardson P."/>
        </authorList>
    </citation>
    <scope>NUCLEOTIDE SEQUENCE [LARGE SCALE GENOMIC DNA]</scope>
    <source>
        <strain evidence="3">ATCC BAA-301 / DSM 14385 / NBRC 107922 / TMO</strain>
    </source>
</reference>
<feature type="chain" id="PRO_5002721736" evidence="1">
    <location>
        <begin position="23"/>
        <end position="420"/>
    </location>
</feature>
<dbReference type="HOGENOM" id="CLU_688742_0_0_0"/>
<gene>
    <name evidence="2" type="ordered locus">Tlet_0302</name>
</gene>
<accession>A8F3Y8</accession>
<keyword evidence="3" id="KW-1185">Reference proteome</keyword>
<organism evidence="2 3">
    <name type="scientific">Pseudothermotoga lettingae (strain ATCC BAA-301 / DSM 14385 / NBRC 107922 / TMO)</name>
    <name type="common">Thermotoga lettingae</name>
    <dbReference type="NCBI Taxonomy" id="416591"/>
    <lineage>
        <taxon>Bacteria</taxon>
        <taxon>Thermotogati</taxon>
        <taxon>Thermotogota</taxon>
        <taxon>Thermotogae</taxon>
        <taxon>Thermotogales</taxon>
        <taxon>Thermotogaceae</taxon>
        <taxon>Pseudothermotoga</taxon>
    </lineage>
</organism>
<name>A8F3Y8_PSELT</name>
<dbReference type="RefSeq" id="WP_012002353.1">
    <property type="nucleotide sequence ID" value="NC_009828.1"/>
</dbReference>
<dbReference type="AlphaFoldDB" id="A8F3Y8"/>
<keyword evidence="1" id="KW-0732">Signal</keyword>
<evidence type="ECO:0000313" key="2">
    <source>
        <dbReference type="EMBL" id="ABV32872.1"/>
    </source>
</evidence>
<protein>
    <submittedName>
        <fullName evidence="2">Uncharacterized protein</fullName>
    </submittedName>
</protein>
<proteinExistence type="predicted"/>
<dbReference type="InterPro" id="IPR038636">
    <property type="entry name" value="Wzi_sf"/>
</dbReference>